<dbReference type="PROSITE" id="PS51257">
    <property type="entry name" value="PROKAR_LIPOPROTEIN"/>
    <property type="match status" value="1"/>
</dbReference>
<protein>
    <submittedName>
        <fullName evidence="2">Non-ribosomal peptide synthetase</fullName>
    </submittedName>
</protein>
<feature type="chain" id="PRO_5003336141" evidence="1">
    <location>
        <begin position="32"/>
        <end position="130"/>
    </location>
</feature>
<feature type="signal peptide" evidence="1">
    <location>
        <begin position="1"/>
        <end position="31"/>
    </location>
</feature>
<dbReference type="EMBL" id="CP002339">
    <property type="protein sequence ID" value="AEF03703.1"/>
    <property type="molecule type" value="Genomic_DNA"/>
</dbReference>
<keyword evidence="1" id="KW-0732">Signal</keyword>
<dbReference type="KEGG" id="alt:ambt_10905"/>
<name>F5ZCU1_ALTNA</name>
<organism evidence="2 3">
    <name type="scientific">Alteromonas naphthalenivorans</name>
    <dbReference type="NCBI Taxonomy" id="715451"/>
    <lineage>
        <taxon>Bacteria</taxon>
        <taxon>Pseudomonadati</taxon>
        <taxon>Pseudomonadota</taxon>
        <taxon>Gammaproteobacteria</taxon>
        <taxon>Alteromonadales</taxon>
        <taxon>Alteromonadaceae</taxon>
        <taxon>Alteromonas/Salinimonas group</taxon>
        <taxon>Alteromonas</taxon>
    </lineage>
</organism>
<dbReference type="Proteomes" id="UP000000683">
    <property type="component" value="Chromosome"/>
</dbReference>
<sequence length="130" mass="14839">MLRYRIPNTKPAKTPTAIAFSICLVSLVGCAKPETQTASPSPVKESQKANFLKTGLSERIRIESQKVDYWSLEQRLANYKAPSVSVAFMRNWQLAWTMESGVKDVTTERVVDEKQYSKQAVFQNPHLRQY</sequence>
<accession>F5ZCU1</accession>
<dbReference type="AlphaFoldDB" id="F5ZCU1"/>
<evidence type="ECO:0000313" key="3">
    <source>
        <dbReference type="Proteomes" id="UP000000683"/>
    </source>
</evidence>
<dbReference type="HOGENOM" id="CLU_1933591_0_0_6"/>
<gene>
    <name evidence="2" type="ordered locus">ambt_10905</name>
</gene>
<evidence type="ECO:0000256" key="1">
    <source>
        <dbReference type="SAM" id="SignalP"/>
    </source>
</evidence>
<reference evidence="2 3" key="1">
    <citation type="journal article" date="2011" name="J. Bacteriol.">
        <title>Complete genome sequence of the polycyclic aromatic hydrocarbon-degrading bacterium Alteromonas sp. strain SN2.</title>
        <authorList>
            <person name="Jin H.M."/>
            <person name="Jeong H."/>
            <person name="Moon E.J."/>
            <person name="Math R.K."/>
            <person name="Lee K."/>
            <person name="Kim H.J."/>
            <person name="Jeon C.O."/>
            <person name="Oh T.K."/>
            <person name="Kim J.F."/>
        </authorList>
    </citation>
    <scope>NUCLEOTIDE SEQUENCE [LARGE SCALE GENOMIC DNA]</scope>
    <source>
        <strain evidence="3">JCM 17741 / KACC 18427 / KCTC 11700BP / SN2</strain>
    </source>
</reference>
<keyword evidence="3" id="KW-1185">Reference proteome</keyword>
<dbReference type="RefSeq" id="WP_013784635.1">
    <property type="nucleotide sequence ID" value="NC_015554.1"/>
</dbReference>
<proteinExistence type="predicted"/>
<evidence type="ECO:0000313" key="2">
    <source>
        <dbReference type="EMBL" id="AEF03703.1"/>
    </source>
</evidence>